<organism evidence="4 5">
    <name type="scientific">Dictyostelium purpureum</name>
    <name type="common">Slime mold</name>
    <dbReference type="NCBI Taxonomy" id="5786"/>
    <lineage>
        <taxon>Eukaryota</taxon>
        <taxon>Amoebozoa</taxon>
        <taxon>Evosea</taxon>
        <taxon>Eumycetozoa</taxon>
        <taxon>Dictyostelia</taxon>
        <taxon>Dictyosteliales</taxon>
        <taxon>Dictyosteliaceae</taxon>
        <taxon>Dictyostelium</taxon>
    </lineage>
</organism>
<evidence type="ECO:0000313" key="4">
    <source>
        <dbReference type="EMBL" id="EGC29813.1"/>
    </source>
</evidence>
<accession>F1A1W8</accession>
<keyword evidence="2" id="KW-0472">Membrane</keyword>
<protein>
    <recommendedName>
        <fullName evidence="3">TmcB/TmcC TPR repeats domain-containing protein</fullName>
    </recommendedName>
</protein>
<keyword evidence="5" id="KW-1185">Reference proteome</keyword>
<dbReference type="STRING" id="5786.F1A1W8"/>
<dbReference type="InParanoid" id="F1A1W8"/>
<dbReference type="RefSeq" id="XP_003293661.1">
    <property type="nucleotide sequence ID" value="XM_003293613.1"/>
</dbReference>
<feature type="region of interest" description="Disordered" evidence="1">
    <location>
        <begin position="1100"/>
        <end position="1120"/>
    </location>
</feature>
<dbReference type="OMA" id="YMEVSDK"/>
<name>F1A1W8_DICPU</name>
<feature type="region of interest" description="Disordered" evidence="1">
    <location>
        <begin position="663"/>
        <end position="694"/>
    </location>
</feature>
<feature type="region of interest" description="Disordered" evidence="1">
    <location>
        <begin position="1037"/>
        <end position="1075"/>
    </location>
</feature>
<feature type="transmembrane region" description="Helical" evidence="2">
    <location>
        <begin position="229"/>
        <end position="248"/>
    </location>
</feature>
<keyword evidence="2" id="KW-1133">Transmembrane helix</keyword>
<dbReference type="GeneID" id="10504976"/>
<dbReference type="Pfam" id="PF25474">
    <property type="entry name" value="TPR_TmcB"/>
    <property type="match status" value="1"/>
</dbReference>
<feature type="transmembrane region" description="Helical" evidence="2">
    <location>
        <begin position="101"/>
        <end position="125"/>
    </location>
</feature>
<feature type="compositionally biased region" description="Polar residues" evidence="1">
    <location>
        <begin position="1058"/>
        <end position="1074"/>
    </location>
</feature>
<dbReference type="OrthoDB" id="16288at2759"/>
<dbReference type="VEuPathDB" id="AmoebaDB:DICPUDRAFT_42369"/>
<feature type="transmembrane region" description="Helical" evidence="2">
    <location>
        <begin position="254"/>
        <end position="277"/>
    </location>
</feature>
<sequence>MSTSNKSHTKSSSSGSSLSLILGFSKSIEKGSFGVLYAMIKGNTFPKILTIISLLIEFCQLSSFGFKHQYPWGGDAGYYLKKIMSPVNHPSNLVGYNGFQILFWIVVGLMVLGFINIWYVAYQFYQGKIANIWIIRTLRWFVSTSVAVLYIPILSLLLIGLDCTSTKEFGTILRKFEEESIQCFRGANLPISIVSIILIIIFSIVAFISSATYYEYDTNVKSRFSKPHARFDVSILLVKTIFAFFNSLVDFVPWLTSITFFVLMLCLTIASIVVLPYNNQRLNQIKSGFYTVVLWISFMTMVTMGIYDETSPATSYIAIAGAFPAFPVGYFLNRFYYKWLSSQVASLQIVNESTSTMDLHEKKKGNSIDKADLPTSKITWGKEPITLGSKRQIIFPFFENKLVFSFFVEIMARKILKNSFNEGVSNSSNDAIERANNLYQCGLQYFPKSDILWMAYCNFLFTVRKDRHIGYAALEKLRRMKPSFDVRFFIYQRDKEREQLMDSDLRGPGNGGKIQDFVSYMEFKKLYYGAKRHHVKCLNYIKRFWGHLLHETVDLHRLSDLSGRIATTENKANESYERLLALNPNSVRVLRDYSQFLEEVVKDKDSALRLQKKAEAIEEIMSKSQTTDFKISDIKTLDDSDNEVEFNEPNAIQLAKIDADINEKTRSSGTRSTSSKSKDDSSDTSGSSRGRRSKYREFQQSNAINKLSWLMIATTAACIIFLIVVLIVFRGLAVKHTNAYQGILSITDCATEAVSLGMNLNAMHAYSLAGGTPGYPLESSKAEVERRRKLNDRSIVIMKNIHDAIYWGEGDPTSYVGDNLFTLKERAGYTVFDIGSVVFDYTQFNRSNLIIDDPDMVNLYNEPSVNMTILITTPGSNNTQLYSQPYNAWKAGNSFIESAIIANKLSFDNIKDGASSHPEFQFVTLNSPIVMPKIFLKIQQVYIESLVQEIMNTLNSILYVWLGIFCFLFLIAILLFRPVVTKISREKIRTLVLFSLAPRDVVIRLANRKVKMTSIDSGSERDNLFDSTDDDVSARAHDHLGEDETPVGDRKKNDDISNEGTGESSENADNSGINKSEDSIINAANNSGRRPLLDSTSILNSTQNRNTSSSAPNDRRDSTAITIPEEKKYGWDGKSKRNLNKKSLKVILRRLHWSYFLAVFLLFGFITMGIWVSFTVVFNNSQSGFTLGQSCTRALDSRIINFYVAELYTYSGDRDPKNMLSAVSEFQNNHQSLPYLEEVRPLMEGSYGCWLLNKTQCLPSTSPYYEDISQGMDWVIDQFTKNVINLVHTDDSELPSSPDLEWVLEVGSDQLYQGLDLATFTYFEYYRDKQEWATMVLTTILAITSVILLIVYVVLFRPFMNHLRIQHIHTLALLRLAPEDIRYMEVSDKVIDED</sequence>
<dbReference type="PANTHER" id="PTHR31600:SF2">
    <property type="entry name" value="GAMETE ENRICHED GENE 10 PROTEIN-RELATED"/>
    <property type="match status" value="1"/>
</dbReference>
<feature type="transmembrane region" description="Helical" evidence="2">
    <location>
        <begin position="289"/>
        <end position="307"/>
    </location>
</feature>
<feature type="transmembrane region" description="Helical" evidence="2">
    <location>
        <begin position="1332"/>
        <end position="1355"/>
    </location>
</feature>
<feature type="transmembrane region" description="Helical" evidence="2">
    <location>
        <begin position="189"/>
        <end position="208"/>
    </location>
</feature>
<dbReference type="InterPro" id="IPR057352">
    <property type="entry name" value="TPR_TmcB/C"/>
</dbReference>
<dbReference type="InterPro" id="IPR052994">
    <property type="entry name" value="Tiny_macrocysts_regulators"/>
</dbReference>
<feature type="transmembrane region" description="Helical" evidence="2">
    <location>
        <begin position="137"/>
        <end position="161"/>
    </location>
</feature>
<evidence type="ECO:0000259" key="3">
    <source>
        <dbReference type="Pfam" id="PF25474"/>
    </source>
</evidence>
<evidence type="ECO:0000313" key="5">
    <source>
        <dbReference type="Proteomes" id="UP000001064"/>
    </source>
</evidence>
<feature type="compositionally biased region" description="Basic and acidic residues" evidence="1">
    <location>
        <begin position="1037"/>
        <end position="1055"/>
    </location>
</feature>
<dbReference type="Proteomes" id="UP000001064">
    <property type="component" value="Unassembled WGS sequence"/>
</dbReference>
<proteinExistence type="predicted"/>
<dbReference type="eggNOG" id="ENOG502S3MF">
    <property type="taxonomic scope" value="Eukaryota"/>
</dbReference>
<dbReference type="SMART" id="SM00386">
    <property type="entry name" value="HAT"/>
    <property type="match status" value="2"/>
</dbReference>
<feature type="transmembrane region" description="Helical" evidence="2">
    <location>
        <begin position="1155"/>
        <end position="1178"/>
    </location>
</feature>
<feature type="domain" description="TmcB/TmcC TPR repeats" evidence="3">
    <location>
        <begin position="501"/>
        <end position="623"/>
    </location>
</feature>
<dbReference type="InterPro" id="IPR011990">
    <property type="entry name" value="TPR-like_helical_dom_sf"/>
</dbReference>
<dbReference type="PANTHER" id="PTHR31600">
    <property type="entry name" value="TINY MACROCYSTS PROTEIN B-RELATED"/>
    <property type="match status" value="1"/>
</dbReference>
<dbReference type="FunCoup" id="F1A1W8">
    <property type="interactions" value="1"/>
</dbReference>
<feature type="transmembrane region" description="Helical" evidence="2">
    <location>
        <begin position="958"/>
        <end position="980"/>
    </location>
</feature>
<feature type="transmembrane region" description="Helical" evidence="2">
    <location>
        <begin position="707"/>
        <end position="729"/>
    </location>
</feature>
<dbReference type="KEGG" id="dpp:DICPUDRAFT_42369"/>
<feature type="transmembrane region" description="Helical" evidence="2">
    <location>
        <begin position="313"/>
        <end position="332"/>
    </location>
</feature>
<dbReference type="EMBL" id="GL871389">
    <property type="protein sequence ID" value="EGC29813.1"/>
    <property type="molecule type" value="Genomic_DNA"/>
</dbReference>
<dbReference type="Gene3D" id="1.25.40.10">
    <property type="entry name" value="Tetratricopeptide repeat domain"/>
    <property type="match status" value="1"/>
</dbReference>
<reference evidence="5" key="1">
    <citation type="journal article" date="2011" name="Genome Biol.">
        <title>Comparative genomics of the social amoebae Dictyostelium discoideum and Dictyostelium purpureum.</title>
        <authorList>
            <consortium name="US DOE Joint Genome Institute (JGI-PGF)"/>
            <person name="Sucgang R."/>
            <person name="Kuo A."/>
            <person name="Tian X."/>
            <person name="Salerno W."/>
            <person name="Parikh A."/>
            <person name="Feasley C.L."/>
            <person name="Dalin E."/>
            <person name="Tu H."/>
            <person name="Huang E."/>
            <person name="Barry K."/>
            <person name="Lindquist E."/>
            <person name="Shapiro H."/>
            <person name="Bruce D."/>
            <person name="Schmutz J."/>
            <person name="Salamov A."/>
            <person name="Fey P."/>
            <person name="Gaudet P."/>
            <person name="Anjard C."/>
            <person name="Babu M.M."/>
            <person name="Basu S."/>
            <person name="Bushmanova Y."/>
            <person name="van der Wel H."/>
            <person name="Katoh-Kurasawa M."/>
            <person name="Dinh C."/>
            <person name="Coutinho P.M."/>
            <person name="Saito T."/>
            <person name="Elias M."/>
            <person name="Schaap P."/>
            <person name="Kay R.R."/>
            <person name="Henrissat B."/>
            <person name="Eichinger L."/>
            <person name="Rivero F."/>
            <person name="Putnam N.H."/>
            <person name="West C.M."/>
            <person name="Loomis W.F."/>
            <person name="Chisholm R.L."/>
            <person name="Shaulsky G."/>
            <person name="Strassmann J.E."/>
            <person name="Queller D.C."/>
            <person name="Kuspa A."/>
            <person name="Grigoriev I.V."/>
        </authorList>
    </citation>
    <scope>NUCLEOTIDE SEQUENCE [LARGE SCALE GENOMIC DNA]</scope>
    <source>
        <strain evidence="5">QSDP1</strain>
    </source>
</reference>
<dbReference type="GO" id="GO:0006396">
    <property type="term" value="P:RNA processing"/>
    <property type="evidence" value="ECO:0007669"/>
    <property type="project" value="InterPro"/>
</dbReference>
<keyword evidence="2" id="KW-0812">Transmembrane</keyword>
<dbReference type="InterPro" id="IPR003107">
    <property type="entry name" value="HAT"/>
</dbReference>
<evidence type="ECO:0000256" key="2">
    <source>
        <dbReference type="SAM" id="Phobius"/>
    </source>
</evidence>
<gene>
    <name evidence="4" type="ORF">DICPUDRAFT_42369</name>
</gene>
<evidence type="ECO:0000256" key="1">
    <source>
        <dbReference type="SAM" id="MobiDB-lite"/>
    </source>
</evidence>
<feature type="compositionally biased region" description="Polar residues" evidence="1">
    <location>
        <begin position="1100"/>
        <end position="1112"/>
    </location>
</feature>